<comment type="subcellular location">
    <subcellularLocation>
        <location evidence="1">Nucleus</location>
    </subcellularLocation>
</comment>
<evidence type="ECO:0000256" key="3">
    <source>
        <dbReference type="ARBA" id="ARBA00022448"/>
    </source>
</evidence>
<evidence type="ECO:0000313" key="5">
    <source>
        <dbReference type="EMBL" id="KAK5782421.1"/>
    </source>
</evidence>
<dbReference type="AlphaFoldDB" id="A0AAN7W6N4"/>
<dbReference type="Proteomes" id="UP001306508">
    <property type="component" value="Unassembled WGS sequence"/>
</dbReference>
<dbReference type="Gene3D" id="1.25.10.10">
    <property type="entry name" value="Leucine-rich Repeat Variant"/>
    <property type="match status" value="1"/>
</dbReference>
<dbReference type="GO" id="GO:0005737">
    <property type="term" value="C:cytoplasm"/>
    <property type="evidence" value="ECO:0007669"/>
    <property type="project" value="TreeGrafter"/>
</dbReference>
<gene>
    <name evidence="5" type="ORF">RI543_000358</name>
</gene>
<evidence type="ECO:0000256" key="1">
    <source>
        <dbReference type="ARBA" id="ARBA00004123"/>
    </source>
</evidence>
<keyword evidence="3" id="KW-0813">Transport</keyword>
<comment type="similarity">
    <text evidence="2">Belongs to the importin beta family.</text>
</comment>
<dbReference type="EMBL" id="JAWIZZ010000006">
    <property type="protein sequence ID" value="KAK5782421.1"/>
    <property type="molecule type" value="Genomic_DNA"/>
</dbReference>
<reference evidence="6" key="1">
    <citation type="submission" date="2023-07" db="EMBL/GenBank/DDBJ databases">
        <title>A draft genome of Kazachstania heterogenica Y-27499.</title>
        <authorList>
            <person name="Donic C."/>
            <person name="Kralova J.S."/>
            <person name="Fidel L."/>
            <person name="Ben-Dor S."/>
            <person name="Jung S."/>
        </authorList>
    </citation>
    <scope>NUCLEOTIDE SEQUENCE [LARGE SCALE GENOMIC DNA]</scope>
    <source>
        <strain evidence="6">Y27499</strain>
    </source>
</reference>
<organism evidence="5 6">
    <name type="scientific">Arxiozyma heterogenica</name>
    <dbReference type="NCBI Taxonomy" id="278026"/>
    <lineage>
        <taxon>Eukaryota</taxon>
        <taxon>Fungi</taxon>
        <taxon>Dikarya</taxon>
        <taxon>Ascomycota</taxon>
        <taxon>Saccharomycotina</taxon>
        <taxon>Saccharomycetes</taxon>
        <taxon>Saccharomycetales</taxon>
        <taxon>Saccharomycetaceae</taxon>
        <taxon>Arxiozyma</taxon>
    </lineage>
</organism>
<dbReference type="InterPro" id="IPR011989">
    <property type="entry name" value="ARM-like"/>
</dbReference>
<proteinExistence type="inferred from homology"/>
<dbReference type="GO" id="GO:0005634">
    <property type="term" value="C:nucleus"/>
    <property type="evidence" value="ECO:0007669"/>
    <property type="project" value="UniProtKB-SubCell"/>
</dbReference>
<evidence type="ECO:0000313" key="6">
    <source>
        <dbReference type="Proteomes" id="UP001306508"/>
    </source>
</evidence>
<keyword evidence="6" id="KW-1185">Reference proteome</keyword>
<name>A0AAN7W6N4_9SACH</name>
<evidence type="ECO:0000256" key="2">
    <source>
        <dbReference type="ARBA" id="ARBA00007991"/>
    </source>
</evidence>
<evidence type="ECO:0000256" key="4">
    <source>
        <dbReference type="ARBA" id="ARBA00023242"/>
    </source>
</evidence>
<dbReference type="PANTHER" id="PTHR12363:SF33">
    <property type="entry name" value="IMPORTIN-13"/>
    <property type="match status" value="1"/>
</dbReference>
<dbReference type="GO" id="GO:0006606">
    <property type="term" value="P:protein import into nucleus"/>
    <property type="evidence" value="ECO:0007669"/>
    <property type="project" value="TreeGrafter"/>
</dbReference>
<comment type="caution">
    <text evidence="5">The sequence shown here is derived from an EMBL/GenBank/DDBJ whole genome shotgun (WGS) entry which is preliminary data.</text>
</comment>
<accession>A0AAN7W6N4</accession>
<sequence>MSSIEEVVALISALYSRQHASQIDVNEIQVKLQEIQKSPDGLSLANELLSNASYDNNVHYFGALTLTVQSNLESAKANRNKLLKLNLLHLTTFVRGYVLNSSQNSGKYIIIKKLMSNLSLLFHDINESEPELTTNEENSGMINQWWNPIDTLVQLLTQANHLDELSQADEQIRDSIIIQSLNAQIPYQDLIKFISSNPHYNQLLLTFTEIIVEDLSKLQTKRHSTPRINEIIRNSVYITTMSLLNVNLTSTPIDQIDDTIFKTAMAWITYVSLTRGGSVSMDLSELFQNLINMMYQSNDSTDSFHVAEKILSIWGYVFANDPAIMNHDLREQIEVTFLGVTRAGNADSSKNQWFLQYMNYLVTNEMISELKELSICIVDFLQTNNLDLCNKLFTKVAHDEVVIQQYIKVLLQLTNFPLLPVLQESFSIRMVDFWLDLADSYINLPNEILSTNAVNIAIDIFQQIINIYLPKISLDNKQKILQGGDDESLVHEFDDFRAAVTDLTQSLWSILGNEYLTNVLVTGIGFNDASGIVVNGNDYSSFYQIEAMCTVLNKLLVDMDLSESPWIVNILSKNQYFIQNILLLFKTGMVIEQNNRNNSILKLDFVRSSSDLISTISKYFNRDPKELNSCIEILVHGLETCTVRTAANNNSNVDVKVRDIDDKLEVIVVRTITNLCDVCRKQMSNYLVHFFNFFNNLLQFENNGSQFTRGKLARCIGYIIECQYDLGPENQAKYIVQFLDMINGYVDTCLNSSPSSISTQQVDYIHTMLECISEFGSSMINNEEKENTKLLEQLPQYQEFWTRDPLGCRSRVLSLIERILTNPIYNRNSSFIEVSCLLLGKALLLPDDEPHFLRFSMADIIQFILKHLNENNYTSSLPFFVYLLEKVVTQYKDSLTPNELDYLIKEIFLKCYQQLIVNDPDLLQSMINFVVSVVDTKPSLVINCPVWVEFILPTFIKLLPSNEKFTIFAVTKFWTKVVNNRKYTQEDLQLTRQQITMMGHELVYQTMYGIYHTQRSDLNSYTDLLRSLVAKFPIETKGWLVDVLPKICNNPAVHENFVSKLFVTRGSRAAGNVILNWWLACTSLPSY</sequence>
<dbReference type="PANTHER" id="PTHR12363">
    <property type="entry name" value="TRANSPORTIN 3 AND IMPORTIN 13"/>
    <property type="match status" value="1"/>
</dbReference>
<dbReference type="SUPFAM" id="SSF48371">
    <property type="entry name" value="ARM repeat"/>
    <property type="match status" value="1"/>
</dbReference>
<protein>
    <submittedName>
        <fullName evidence="5">Uncharacterized protein</fullName>
    </submittedName>
</protein>
<dbReference type="InterPro" id="IPR016024">
    <property type="entry name" value="ARM-type_fold"/>
</dbReference>
<dbReference type="InterPro" id="IPR051345">
    <property type="entry name" value="Importin_beta-like_NTR"/>
</dbReference>
<keyword evidence="4" id="KW-0539">Nucleus</keyword>